<sequence>MSVLPHVNTATLQSVLQTVCSTGEPAIIAPSSFLGELDTVVDEVKKHGMKLASIPHGGITILPPVPVSAAELFDFCAEYCRAQTHDERLAVRQRINNHNFSMQDPLFRTPCRQLYNPADYVLRIVHLCAELVSASEEEYQRAYAVAPVLHINPVQGICHKLRSMFQSGSLYVQPWVTHEKEKEEEVQDIAEPKRDVPSMPEISETGRGDSGVSISDTELSVEESNAVDEDLTGQEVVDNAADTVAEYLSETDFGVVTESGVFYDESGERVLAIYIRGGVKKDICQRASSALEAAATTRNLRKAINGGKVNPETGIVGYYDYLNNPTQRKCRETEFTRKNWSTIADPCEAFLVAMDKLYSECAPTHYKLQRIAIPPHYQLFNTVFSTMTVNRNFRTAVHTDKGDFRSGLAALSVIDGVFDGCHLAIKALGKAFRLEVGDVLFFDTSLEHGNTEVHNFDYCWKRVSVVCYLRNGLMSQTCVMERRQWLQRQMSKQHLLDKSRQSVVNLNVVDPSLPPIYVPGKLVGVLSSVQQAALGFVVDRLSKGNGCIIALTMGLGKTLLSLALCYSHLCDPNPRDVLILAPKLVLTHWLGEKQKWEKYGLNFPEFVVSDGTDSASFELSLKRYEQQLSGEVPRTSHVFVINPEYVRSVLKKLPGFRPSLMIVDEGHRVSAKGSKLKDWLEGMRCPSRVILSGTPVQNNAEELYRLIGWINSDVHSVLPPRVFSELAATINRYIEGDDSVFAAAVSAQRYIQEWMSTYVFSVMKTDLPPLHDYIITCAFSSVQQRMLEDHLGTEAADGMVSIKASEHRPYHLSTHPLCFLGFISGVYKSLSGTHKLAPEAAEEEGESQEDASQTYSLTEDDNKLIDECLSMVISGRLAEFVGLSGKMTVLILILQSIMEMKEKAIIFSQYVGSQDFISRVLTSFDIISSTIRGRDCHERRRRTIEKFREDENITCLLLSTQIGAYGLDFTAANHVILWDSWWNPQVESQAVARAYRRNQTKPVVVYRLASVYEDTIVLKTQIRKMALFKFLMSYQAARAVPPEELLDCVDTEEDEQRRFLWLSLKASHIEGGAPAVSKVFRYGDTLRNESWS</sequence>
<dbReference type="GO" id="GO:0016887">
    <property type="term" value="F:ATP hydrolysis activity"/>
    <property type="evidence" value="ECO:0007669"/>
    <property type="project" value="RHEA"/>
</dbReference>
<dbReference type="GO" id="GO:0003677">
    <property type="term" value="F:DNA binding"/>
    <property type="evidence" value="ECO:0007669"/>
    <property type="project" value="UniProtKB-KW"/>
</dbReference>
<dbReference type="InterPro" id="IPR027417">
    <property type="entry name" value="P-loop_NTPase"/>
</dbReference>
<dbReference type="InterPro" id="IPR001650">
    <property type="entry name" value="Helicase_C-like"/>
</dbReference>
<feature type="region of interest" description="Disordered" evidence="22">
    <location>
        <begin position="193"/>
        <end position="214"/>
    </location>
</feature>
<dbReference type="InterPro" id="IPR014001">
    <property type="entry name" value="Helicase_ATP-bd"/>
</dbReference>
<name>A0A422QAH0_9TRYP</name>
<evidence type="ECO:0000256" key="14">
    <source>
        <dbReference type="ARBA" id="ARBA00023002"/>
    </source>
</evidence>
<dbReference type="InterPro" id="IPR024779">
    <property type="entry name" value="2OGFeDO_JBP1/TET_oxygenase_dom"/>
</dbReference>
<evidence type="ECO:0000256" key="21">
    <source>
        <dbReference type="ARBA" id="ARBA00048837"/>
    </source>
</evidence>
<dbReference type="InterPro" id="IPR050496">
    <property type="entry name" value="SNF2_RAD54_helicase_repair"/>
</dbReference>
<dbReference type="SUPFAM" id="SSF52540">
    <property type="entry name" value="P-loop containing nucleoside triphosphate hydrolases"/>
    <property type="match status" value="2"/>
</dbReference>
<dbReference type="GO" id="GO:0005524">
    <property type="term" value="F:ATP binding"/>
    <property type="evidence" value="ECO:0007669"/>
    <property type="project" value="UniProtKB-KW"/>
</dbReference>
<evidence type="ECO:0000256" key="9">
    <source>
        <dbReference type="ARBA" id="ARBA00022741"/>
    </source>
</evidence>
<dbReference type="GO" id="GO:0015616">
    <property type="term" value="F:DNA translocase activity"/>
    <property type="evidence" value="ECO:0007669"/>
    <property type="project" value="TreeGrafter"/>
</dbReference>
<dbReference type="Gene3D" id="3.60.130.30">
    <property type="match status" value="1"/>
</dbReference>
<evidence type="ECO:0000313" key="25">
    <source>
        <dbReference type="EMBL" id="RNF26958.1"/>
    </source>
</evidence>
<dbReference type="PROSITE" id="PS51194">
    <property type="entry name" value="HELICASE_CTER"/>
    <property type="match status" value="1"/>
</dbReference>
<evidence type="ECO:0000259" key="23">
    <source>
        <dbReference type="PROSITE" id="PS51192"/>
    </source>
</evidence>
<comment type="similarity">
    <text evidence="3">In the N-terminal section; belongs to the TET family. JBP2 subfamily.</text>
</comment>
<dbReference type="InterPro" id="IPR038718">
    <property type="entry name" value="SNF2-like_sf"/>
</dbReference>
<evidence type="ECO:0000259" key="24">
    <source>
        <dbReference type="PROSITE" id="PS51194"/>
    </source>
</evidence>
<dbReference type="GO" id="GO:0007131">
    <property type="term" value="P:reciprocal meiotic recombination"/>
    <property type="evidence" value="ECO:0007669"/>
    <property type="project" value="TreeGrafter"/>
</dbReference>
<dbReference type="CDD" id="cd18793">
    <property type="entry name" value="SF2_C_SNF"/>
    <property type="match status" value="1"/>
</dbReference>
<dbReference type="RefSeq" id="XP_029232164.1">
    <property type="nucleotide sequence ID" value="XM_029367764.1"/>
</dbReference>
<feature type="domain" description="Helicase ATP-binding" evidence="23">
    <location>
        <begin position="538"/>
        <end position="713"/>
    </location>
</feature>
<evidence type="ECO:0000256" key="13">
    <source>
        <dbReference type="ARBA" id="ARBA00022964"/>
    </source>
</evidence>
<evidence type="ECO:0000256" key="11">
    <source>
        <dbReference type="ARBA" id="ARBA00022806"/>
    </source>
</evidence>
<dbReference type="OrthoDB" id="2020972at2759"/>
<dbReference type="GO" id="GO:0003678">
    <property type="term" value="F:DNA helicase activity"/>
    <property type="evidence" value="ECO:0007669"/>
    <property type="project" value="UniProtKB-EC"/>
</dbReference>
<comment type="cofactor">
    <cofactor evidence="1">
        <name>Fe(2+)</name>
        <dbReference type="ChEBI" id="CHEBI:29033"/>
    </cofactor>
</comment>
<dbReference type="GO" id="GO:0000724">
    <property type="term" value="P:double-strand break repair via homologous recombination"/>
    <property type="evidence" value="ECO:0007669"/>
    <property type="project" value="TreeGrafter"/>
</dbReference>
<protein>
    <recommendedName>
        <fullName evidence="7">Bifunctional helicase and thymine dioxygenase JBP2</fullName>
        <ecNumber evidence="5">1.14.11.6</ecNumber>
        <ecNumber evidence="6">3.6.4.12</ecNumber>
    </recommendedName>
    <alternativeName>
        <fullName evidence="18">J-binding protein 2</fullName>
    </alternativeName>
</protein>
<evidence type="ECO:0000256" key="10">
    <source>
        <dbReference type="ARBA" id="ARBA00022801"/>
    </source>
</evidence>
<evidence type="ECO:0000256" key="19">
    <source>
        <dbReference type="ARBA" id="ARBA00034466"/>
    </source>
</evidence>
<dbReference type="GO" id="GO:0070580">
    <property type="term" value="P:base J metabolic process"/>
    <property type="evidence" value="ECO:0007669"/>
    <property type="project" value="UniProtKB-ARBA"/>
</dbReference>
<dbReference type="SMART" id="SM00490">
    <property type="entry name" value="HELICc"/>
    <property type="match status" value="1"/>
</dbReference>
<dbReference type="Pfam" id="PF00271">
    <property type="entry name" value="Helicase_C"/>
    <property type="match status" value="1"/>
</dbReference>
<reference evidence="25 26" key="1">
    <citation type="journal article" date="2018" name="BMC Genomics">
        <title>Genomic comparison of Trypanosoma conorhini and Trypanosoma rangeli to Trypanosoma cruzi strains of high and low virulence.</title>
        <authorList>
            <person name="Bradwell K.R."/>
            <person name="Koparde V.N."/>
            <person name="Matveyev A.V."/>
            <person name="Serrano M.G."/>
            <person name="Alves J.M."/>
            <person name="Parikh H."/>
            <person name="Huang B."/>
            <person name="Lee V."/>
            <person name="Espinosa-Alvarez O."/>
            <person name="Ortiz P.A."/>
            <person name="Costa-Martins A.G."/>
            <person name="Teixeira M.M."/>
            <person name="Buck G.A."/>
        </authorList>
    </citation>
    <scope>NUCLEOTIDE SEQUENCE [LARGE SCALE GENOMIC DNA]</scope>
    <source>
        <strain evidence="25 26">025E</strain>
    </source>
</reference>
<feature type="region of interest" description="Disordered" evidence="22">
    <location>
        <begin position="837"/>
        <end position="856"/>
    </location>
</feature>
<comment type="function">
    <text evidence="19">Dioxygenase that catalyzes the first step of DNA base J (beta-d-glucosyl-HOMedU) biosynthesis by converting thymine to 5-hydroxymethyluracil (HOMedU). DNA base J is a hypermodified thymidine residue found in the genome of kinetoplastid parasites, which is localized primarily to repetitive DNA, namely the telomeres, and is implicated in the regulation of antigenic variation. Probably also acts as a DNA helicase. Recognizes and binds specific regions of the genome, hydrolyzes ATP and allows the DNA base J de novo synthesis. Involved in initial synthesis of DNA base J, JBP1 being able to act via the basal level of DNA base J and propagate further synthesis. In contrast to JBP1, it does not specifically bind DNA base J, however it binds chromatin.</text>
</comment>
<evidence type="ECO:0000256" key="20">
    <source>
        <dbReference type="ARBA" id="ARBA00047995"/>
    </source>
</evidence>
<evidence type="ECO:0000256" key="6">
    <source>
        <dbReference type="ARBA" id="ARBA00012551"/>
    </source>
</evidence>
<dbReference type="Gene3D" id="3.40.50.300">
    <property type="entry name" value="P-loop containing nucleotide triphosphate hydrolases"/>
    <property type="match status" value="1"/>
</dbReference>
<comment type="catalytic activity">
    <reaction evidence="20">
        <text>ATP + H2O = ADP + phosphate + H(+)</text>
        <dbReference type="Rhea" id="RHEA:13065"/>
        <dbReference type="ChEBI" id="CHEBI:15377"/>
        <dbReference type="ChEBI" id="CHEBI:15378"/>
        <dbReference type="ChEBI" id="CHEBI:30616"/>
        <dbReference type="ChEBI" id="CHEBI:43474"/>
        <dbReference type="ChEBI" id="CHEBI:456216"/>
        <dbReference type="EC" id="3.6.4.12"/>
    </reaction>
</comment>
<keyword evidence="9" id="KW-0547">Nucleotide-binding</keyword>
<keyword evidence="14 25" id="KW-0560">Oxidoreductase</keyword>
<dbReference type="EMBL" id="MKKU01000022">
    <property type="protein sequence ID" value="RNF26958.1"/>
    <property type="molecule type" value="Genomic_DNA"/>
</dbReference>
<evidence type="ECO:0000256" key="8">
    <source>
        <dbReference type="ARBA" id="ARBA00022723"/>
    </source>
</evidence>
<comment type="subcellular location">
    <subcellularLocation>
        <location evidence="2">Nucleus</location>
    </subcellularLocation>
</comment>
<dbReference type="SMART" id="SM00487">
    <property type="entry name" value="DEXDc"/>
    <property type="match status" value="1"/>
</dbReference>
<evidence type="ECO:0000256" key="5">
    <source>
        <dbReference type="ARBA" id="ARBA00012263"/>
    </source>
</evidence>
<dbReference type="InterPro" id="IPR049730">
    <property type="entry name" value="SNF2/RAD54-like_C"/>
</dbReference>
<dbReference type="PANTHER" id="PTHR45629:SF7">
    <property type="entry name" value="DNA EXCISION REPAIR PROTEIN ERCC-6-RELATED"/>
    <property type="match status" value="1"/>
</dbReference>
<dbReference type="FunFam" id="3.40.50.10810:FF:000072">
    <property type="entry name" value="Bifunctional helicase and thymine dioxygenase JBP2"/>
    <property type="match status" value="1"/>
</dbReference>
<evidence type="ECO:0000256" key="3">
    <source>
        <dbReference type="ARBA" id="ARBA00005360"/>
    </source>
</evidence>
<dbReference type="Gene3D" id="3.40.50.10810">
    <property type="entry name" value="Tandem AAA-ATPase domain"/>
    <property type="match status" value="1"/>
</dbReference>
<dbReference type="Pfam" id="PF12851">
    <property type="entry name" value="Tet_JBP"/>
    <property type="match status" value="1"/>
</dbReference>
<comment type="catalytic activity">
    <reaction evidence="21">
        <text>thymine + 2-oxoglutarate + O2 = 5-hydroxymethyluracil + succinate + CO2</text>
        <dbReference type="Rhea" id="RHEA:10316"/>
        <dbReference type="ChEBI" id="CHEBI:15379"/>
        <dbReference type="ChEBI" id="CHEBI:16526"/>
        <dbReference type="ChEBI" id="CHEBI:16810"/>
        <dbReference type="ChEBI" id="CHEBI:16964"/>
        <dbReference type="ChEBI" id="CHEBI:17821"/>
        <dbReference type="ChEBI" id="CHEBI:30031"/>
        <dbReference type="EC" id="1.14.11.6"/>
    </reaction>
</comment>
<dbReference type="GO" id="GO:0005634">
    <property type="term" value="C:nucleus"/>
    <property type="evidence" value="ECO:0007669"/>
    <property type="project" value="UniProtKB-SubCell"/>
</dbReference>
<dbReference type="PANTHER" id="PTHR45629">
    <property type="entry name" value="SNF2/RAD54 FAMILY MEMBER"/>
    <property type="match status" value="1"/>
</dbReference>
<dbReference type="CDD" id="cd17919">
    <property type="entry name" value="DEXHc_Snf"/>
    <property type="match status" value="1"/>
</dbReference>
<keyword evidence="13" id="KW-0223">Dioxygenase</keyword>
<evidence type="ECO:0000313" key="26">
    <source>
        <dbReference type="Proteomes" id="UP000284403"/>
    </source>
</evidence>
<evidence type="ECO:0000256" key="18">
    <source>
        <dbReference type="ARBA" id="ARBA00030614"/>
    </source>
</evidence>
<dbReference type="PROSITE" id="PS51192">
    <property type="entry name" value="HELICASE_ATP_BIND_1"/>
    <property type="match status" value="1"/>
</dbReference>
<evidence type="ECO:0000256" key="16">
    <source>
        <dbReference type="ARBA" id="ARBA00023125"/>
    </source>
</evidence>
<dbReference type="EC" id="3.6.4.12" evidence="6"/>
<keyword evidence="17" id="KW-0539">Nucleus</keyword>
<dbReference type="GeneID" id="40314435"/>
<gene>
    <name evidence="25" type="ORF">Tco025E_00824</name>
</gene>
<evidence type="ECO:0000256" key="4">
    <source>
        <dbReference type="ARBA" id="ARBA00009722"/>
    </source>
</evidence>
<feature type="domain" description="Helicase C-terminal" evidence="24">
    <location>
        <begin position="892"/>
        <end position="1046"/>
    </location>
</feature>
<evidence type="ECO:0000256" key="2">
    <source>
        <dbReference type="ARBA" id="ARBA00004123"/>
    </source>
</evidence>
<evidence type="ECO:0000256" key="1">
    <source>
        <dbReference type="ARBA" id="ARBA00001954"/>
    </source>
</evidence>
<evidence type="ECO:0000256" key="12">
    <source>
        <dbReference type="ARBA" id="ARBA00022840"/>
    </source>
</evidence>
<keyword evidence="12" id="KW-0067">ATP-binding</keyword>
<keyword evidence="26" id="KW-1185">Reference proteome</keyword>
<dbReference type="EC" id="1.14.11.6" evidence="5"/>
<dbReference type="InterPro" id="IPR000330">
    <property type="entry name" value="SNF2_N"/>
</dbReference>
<proteinExistence type="inferred from homology"/>
<keyword evidence="15" id="KW-0408">Iron</keyword>
<accession>A0A422QAH0</accession>
<comment type="caution">
    <text evidence="25">The sequence shown here is derived from an EMBL/GenBank/DDBJ whole genome shotgun (WGS) entry which is preliminary data.</text>
</comment>
<keyword evidence="8" id="KW-0479">Metal-binding</keyword>
<dbReference type="Pfam" id="PF00176">
    <property type="entry name" value="SNF2-rel_dom"/>
    <property type="match status" value="1"/>
</dbReference>
<evidence type="ECO:0000256" key="17">
    <source>
        <dbReference type="ARBA" id="ARBA00023242"/>
    </source>
</evidence>
<evidence type="ECO:0000256" key="7">
    <source>
        <dbReference type="ARBA" id="ARBA00019068"/>
    </source>
</evidence>
<keyword evidence="10 25" id="KW-0378">Hydrolase</keyword>
<dbReference type="GO" id="GO:0046872">
    <property type="term" value="F:metal ion binding"/>
    <property type="evidence" value="ECO:0007669"/>
    <property type="project" value="UniProtKB-KW"/>
</dbReference>
<keyword evidence="11" id="KW-0347">Helicase</keyword>
<feature type="compositionally biased region" description="Acidic residues" evidence="22">
    <location>
        <begin position="840"/>
        <end position="849"/>
    </location>
</feature>
<keyword evidence="16" id="KW-0238">DNA-binding</keyword>
<organism evidence="25 26">
    <name type="scientific">Trypanosoma conorhini</name>
    <dbReference type="NCBI Taxonomy" id="83891"/>
    <lineage>
        <taxon>Eukaryota</taxon>
        <taxon>Discoba</taxon>
        <taxon>Euglenozoa</taxon>
        <taxon>Kinetoplastea</taxon>
        <taxon>Metakinetoplastina</taxon>
        <taxon>Trypanosomatida</taxon>
        <taxon>Trypanosomatidae</taxon>
        <taxon>Trypanosoma</taxon>
    </lineage>
</organism>
<dbReference type="Proteomes" id="UP000284403">
    <property type="component" value="Unassembled WGS sequence"/>
</dbReference>
<comment type="similarity">
    <text evidence="4">In the C-terminal section; belongs to the SNF2/RAD54 helicase family.</text>
</comment>
<evidence type="ECO:0000256" key="15">
    <source>
        <dbReference type="ARBA" id="ARBA00023004"/>
    </source>
</evidence>
<evidence type="ECO:0000256" key="22">
    <source>
        <dbReference type="SAM" id="MobiDB-lite"/>
    </source>
</evidence>
<dbReference type="AlphaFoldDB" id="A0A422QAH0"/>
<dbReference type="GO" id="GO:0050341">
    <property type="term" value="F:thymine dioxygenase activity"/>
    <property type="evidence" value="ECO:0007669"/>
    <property type="project" value="UniProtKB-EC"/>
</dbReference>